<accession>A0ABX6K5A8</accession>
<dbReference type="InterPro" id="IPR052563">
    <property type="entry name" value="FliK"/>
</dbReference>
<dbReference type="PANTHER" id="PTHR37533:SF2">
    <property type="entry name" value="FLAGELLAR HOOK-LENGTH CONTROL PROTEIN"/>
    <property type="match status" value="1"/>
</dbReference>
<protein>
    <recommendedName>
        <fullName evidence="2">Flagellar hook-length control protein-like C-terminal domain-containing protein</fullName>
    </recommendedName>
</protein>
<dbReference type="InterPro" id="IPR038610">
    <property type="entry name" value="FliK-like_C_sf"/>
</dbReference>
<feature type="compositionally biased region" description="Polar residues" evidence="1">
    <location>
        <begin position="1"/>
        <end position="21"/>
    </location>
</feature>
<dbReference type="Pfam" id="PF02120">
    <property type="entry name" value="Flg_hook"/>
    <property type="match status" value="1"/>
</dbReference>
<feature type="region of interest" description="Disordered" evidence="1">
    <location>
        <begin position="212"/>
        <end position="235"/>
    </location>
</feature>
<evidence type="ECO:0000313" key="3">
    <source>
        <dbReference type="EMBL" id="QIR06716.1"/>
    </source>
</evidence>
<dbReference type="Gene3D" id="3.30.750.140">
    <property type="match status" value="1"/>
</dbReference>
<dbReference type="EMBL" id="CP050266">
    <property type="protein sequence ID" value="QIR06716.1"/>
    <property type="molecule type" value="Genomic_DNA"/>
</dbReference>
<name>A0ABX6K5A8_SALCS</name>
<evidence type="ECO:0000313" key="4">
    <source>
        <dbReference type="Proteomes" id="UP000501408"/>
    </source>
</evidence>
<dbReference type="InterPro" id="IPR021136">
    <property type="entry name" value="Flagellar_hook_control-like_C"/>
</dbReference>
<proteinExistence type="predicted"/>
<feature type="compositionally biased region" description="Low complexity" evidence="1">
    <location>
        <begin position="476"/>
        <end position="513"/>
    </location>
</feature>
<keyword evidence="4" id="KW-1185">Reference proteome</keyword>
<feature type="region of interest" description="Disordered" evidence="1">
    <location>
        <begin position="1"/>
        <end position="31"/>
    </location>
</feature>
<feature type="domain" description="Flagellar hook-length control protein-like C-terminal" evidence="2">
    <location>
        <begin position="407"/>
        <end position="490"/>
    </location>
</feature>
<gene>
    <name evidence="3" type="ORF">HBA18_10245</name>
</gene>
<evidence type="ECO:0000256" key="1">
    <source>
        <dbReference type="SAM" id="MobiDB-lite"/>
    </source>
</evidence>
<dbReference type="Proteomes" id="UP000501408">
    <property type="component" value="Chromosome 1"/>
</dbReference>
<reference evidence="3 4" key="1">
    <citation type="submission" date="2020-03" db="EMBL/GenBank/DDBJ databases">
        <title>Genome mining reveals the biosynthetic pathways of PHA and ectoines of the halophilic strain Salinivibrio costicola M318 isolated from fermented shrimp paste.</title>
        <authorList>
            <person name="Doan T.V."/>
            <person name="Tran L.T."/>
            <person name="Trieu T.A."/>
            <person name="Nguyen Q.V."/>
            <person name="Quach T.N."/>
            <person name="Phi T.Q."/>
            <person name="Kumar S."/>
        </authorList>
    </citation>
    <scope>NUCLEOTIDE SEQUENCE [LARGE SCALE GENOMIC DNA]</scope>
    <source>
        <strain evidence="3 4">M318</strain>
    </source>
</reference>
<feature type="compositionally biased region" description="Polar residues" evidence="1">
    <location>
        <begin position="212"/>
        <end position="222"/>
    </location>
</feature>
<feature type="region of interest" description="Disordered" evidence="1">
    <location>
        <begin position="476"/>
        <end position="517"/>
    </location>
</feature>
<organism evidence="3 4">
    <name type="scientific">Salinivibrio costicola</name>
    <name type="common">Vibrio costicola</name>
    <dbReference type="NCBI Taxonomy" id="51367"/>
    <lineage>
        <taxon>Bacteria</taxon>
        <taxon>Pseudomonadati</taxon>
        <taxon>Pseudomonadota</taxon>
        <taxon>Gammaproteobacteria</taxon>
        <taxon>Vibrionales</taxon>
        <taxon>Vibrionaceae</taxon>
        <taxon>Salinivibrio</taxon>
    </lineage>
</organism>
<sequence length="540" mass="56378">MTQSNLTLSNLSANIAPTPSEGQPLAGQAKASPEAGFLATLRQTLQQDGAEGELPIELMADGKTLLVDGQMIDAEAMLADGMFSEAEMAQIADMTAMEEGEALLARLNQAAATLNGKDLPIKAGSELMANDDNMTEADKEALNDKALNDKALASLQEQVHEHAQAQKVSREALLETLSRQLPDDVDPEQALAQLSPDQLAALVAQVRANQQARSGTSLSSDEQGMAPAQPDKAMKLASASIPWAEAKAGADETEKMGKESVVAKDVAAALAARSADNLDKQRQANQATYQLHTGDGESNSKSSSPLTAQLGQAGANALASQQAQAAGLSKAALKAMTEKAANADKAAGVDGSGSTRSDTLMQQLANSLGTPSAQAHTARQDMQVAQNAQAPLPMGQTPADAGAALSERVNVMLSKNLKQVDIRLDPPELGRMQIKLGINNDQATVHITVANHQARDLVEQAMPRLREMLQQQGLQLAQGSVQQQDSGAQQMASGQQQHSGAGQSSGAASGMSGLDDGVDEVLTSQTIQVSHSDRAVDYYA</sequence>
<dbReference type="PANTHER" id="PTHR37533">
    <property type="entry name" value="FLAGELLAR HOOK-LENGTH CONTROL PROTEIN"/>
    <property type="match status" value="1"/>
</dbReference>
<dbReference type="RefSeq" id="WP_167314730.1">
    <property type="nucleotide sequence ID" value="NZ_CP050266.1"/>
</dbReference>
<dbReference type="CDD" id="cd17470">
    <property type="entry name" value="T3SS_Flik_C"/>
    <property type="match status" value="1"/>
</dbReference>
<evidence type="ECO:0000259" key="2">
    <source>
        <dbReference type="Pfam" id="PF02120"/>
    </source>
</evidence>